<dbReference type="STRING" id="150033.RV14_GL001972"/>
<organism evidence="1 2">
    <name type="scientific">Enterococcus ratti</name>
    <dbReference type="NCBI Taxonomy" id="150033"/>
    <lineage>
        <taxon>Bacteria</taxon>
        <taxon>Bacillati</taxon>
        <taxon>Bacillota</taxon>
        <taxon>Bacilli</taxon>
        <taxon>Lactobacillales</taxon>
        <taxon>Enterococcaceae</taxon>
        <taxon>Enterococcus</taxon>
    </lineage>
</organism>
<dbReference type="EMBL" id="JXLB01000006">
    <property type="protein sequence ID" value="OJG82969.1"/>
    <property type="molecule type" value="Genomic_DNA"/>
</dbReference>
<keyword evidence="2" id="KW-1185">Reference proteome</keyword>
<evidence type="ECO:0000313" key="2">
    <source>
        <dbReference type="Proteomes" id="UP000182152"/>
    </source>
</evidence>
<comment type="caution">
    <text evidence="1">The sequence shown here is derived from an EMBL/GenBank/DDBJ whole genome shotgun (WGS) entry which is preliminary data.</text>
</comment>
<protein>
    <submittedName>
        <fullName evidence="1">Uncharacterized protein</fullName>
    </submittedName>
</protein>
<sequence length="348" mass="41552">MQMIKENVLIYGLEKARWKYTRSLIKENPNIKKMPLFIDDYNDGVTWLLEKEIAQKKKEPSQKSCWDSTENFSEFIEKMPIMMKERLNFPLWSAYFSHFQNKPKNQLQKIYQFQLQEINKNQKNKFNVNNINTYLHVKRGCKIGLEMAKSIANLKIYFVLDGLDFKSVVFKDTKRFKKSYTGIELRYVYRNWEELKDKVVFIKQKKQVEAPWKQEPKLWDAYIPKSHQQKKECMLQKENDSKRLCSQVFFNEKIGNVKKKISHNLRKKSKNLENQKMINSLSMEGLKASEKEMITTKNDTTVKEKRRFVNLVKFTRNDSYHVAHVAKSSEKLKKEKVSCFSLASYSRD</sequence>
<accession>A0A1L8WPM3</accession>
<dbReference type="Proteomes" id="UP000182152">
    <property type="component" value="Unassembled WGS sequence"/>
</dbReference>
<dbReference type="AlphaFoldDB" id="A0A1L8WPM3"/>
<evidence type="ECO:0000313" key="1">
    <source>
        <dbReference type="EMBL" id="OJG82969.1"/>
    </source>
</evidence>
<name>A0A1L8WPM3_9ENTE</name>
<gene>
    <name evidence="1" type="ORF">RV14_GL001972</name>
</gene>
<proteinExistence type="predicted"/>
<reference evidence="1 2" key="1">
    <citation type="submission" date="2014-12" db="EMBL/GenBank/DDBJ databases">
        <title>Draft genome sequences of 29 type strains of Enterococci.</title>
        <authorList>
            <person name="Zhong Z."/>
            <person name="Sun Z."/>
            <person name="Liu W."/>
            <person name="Zhang W."/>
            <person name="Zhang H."/>
        </authorList>
    </citation>
    <scope>NUCLEOTIDE SEQUENCE [LARGE SCALE GENOMIC DNA]</scope>
    <source>
        <strain evidence="1 2">DSM 15687</strain>
    </source>
</reference>